<organism evidence="1 2">
    <name type="scientific">Zizania palustris</name>
    <name type="common">Northern wild rice</name>
    <dbReference type="NCBI Taxonomy" id="103762"/>
    <lineage>
        <taxon>Eukaryota</taxon>
        <taxon>Viridiplantae</taxon>
        <taxon>Streptophyta</taxon>
        <taxon>Embryophyta</taxon>
        <taxon>Tracheophyta</taxon>
        <taxon>Spermatophyta</taxon>
        <taxon>Magnoliopsida</taxon>
        <taxon>Liliopsida</taxon>
        <taxon>Poales</taxon>
        <taxon>Poaceae</taxon>
        <taxon>BOP clade</taxon>
        <taxon>Oryzoideae</taxon>
        <taxon>Oryzeae</taxon>
        <taxon>Zizaniinae</taxon>
        <taxon>Zizania</taxon>
    </lineage>
</organism>
<keyword evidence="2" id="KW-1185">Reference proteome</keyword>
<evidence type="ECO:0000313" key="1">
    <source>
        <dbReference type="EMBL" id="KAG8075907.1"/>
    </source>
</evidence>
<comment type="caution">
    <text evidence="1">The sequence shown here is derived from an EMBL/GenBank/DDBJ whole genome shotgun (WGS) entry which is preliminary data.</text>
</comment>
<gene>
    <name evidence="1" type="ORF">GUJ93_ZPchr0006g43385</name>
</gene>
<evidence type="ECO:0000313" key="2">
    <source>
        <dbReference type="Proteomes" id="UP000729402"/>
    </source>
</evidence>
<protein>
    <submittedName>
        <fullName evidence="1">Uncharacterized protein</fullName>
    </submittedName>
</protein>
<accession>A0A8J5T209</accession>
<dbReference type="OrthoDB" id="730275at2759"/>
<dbReference type="AlphaFoldDB" id="A0A8J5T209"/>
<name>A0A8J5T209_ZIZPA</name>
<proteinExistence type="predicted"/>
<reference evidence="1" key="2">
    <citation type="submission" date="2021-02" db="EMBL/GenBank/DDBJ databases">
        <authorList>
            <person name="Kimball J.A."/>
            <person name="Haas M.W."/>
            <person name="Macchietto M."/>
            <person name="Kono T."/>
            <person name="Duquette J."/>
            <person name="Shao M."/>
        </authorList>
    </citation>
    <scope>NUCLEOTIDE SEQUENCE</scope>
    <source>
        <tissue evidence="1">Fresh leaf tissue</tissue>
    </source>
</reference>
<dbReference type="EMBL" id="JAAALK010000283">
    <property type="protein sequence ID" value="KAG8075907.1"/>
    <property type="molecule type" value="Genomic_DNA"/>
</dbReference>
<dbReference type="Proteomes" id="UP000729402">
    <property type="component" value="Unassembled WGS sequence"/>
</dbReference>
<reference evidence="1" key="1">
    <citation type="journal article" date="2021" name="bioRxiv">
        <title>Whole Genome Assembly and Annotation of Northern Wild Rice, Zizania palustris L., Supports a Whole Genome Duplication in the Zizania Genus.</title>
        <authorList>
            <person name="Haas M."/>
            <person name="Kono T."/>
            <person name="Macchietto M."/>
            <person name="Millas R."/>
            <person name="McGilp L."/>
            <person name="Shao M."/>
            <person name="Duquette J."/>
            <person name="Hirsch C.N."/>
            <person name="Kimball J."/>
        </authorList>
    </citation>
    <scope>NUCLEOTIDE SEQUENCE</scope>
    <source>
        <tissue evidence="1">Fresh leaf tissue</tissue>
    </source>
</reference>
<sequence length="83" mass="9215">MLANIFDYVVFHKHDDGERLCCLMIIDTGSKLTMHMEEPDDGEGLPCLMIIDTGSKLTLHMSELLGYHMASGSNVAPMVSLSW</sequence>